<feature type="compositionally biased region" description="Polar residues" evidence="1">
    <location>
        <begin position="302"/>
        <end position="311"/>
    </location>
</feature>
<feature type="region of interest" description="Disordered" evidence="1">
    <location>
        <begin position="264"/>
        <end position="328"/>
    </location>
</feature>
<dbReference type="AlphaFoldDB" id="G4TCD0"/>
<dbReference type="Proteomes" id="UP000007148">
    <property type="component" value="Unassembled WGS sequence"/>
</dbReference>
<organism evidence="2 3">
    <name type="scientific">Serendipita indica (strain DSM 11827)</name>
    <name type="common">Root endophyte fungus</name>
    <name type="synonym">Piriformospora indica</name>
    <dbReference type="NCBI Taxonomy" id="1109443"/>
    <lineage>
        <taxon>Eukaryota</taxon>
        <taxon>Fungi</taxon>
        <taxon>Dikarya</taxon>
        <taxon>Basidiomycota</taxon>
        <taxon>Agaricomycotina</taxon>
        <taxon>Agaricomycetes</taxon>
        <taxon>Sebacinales</taxon>
        <taxon>Serendipitaceae</taxon>
        <taxon>Serendipita</taxon>
    </lineage>
</organism>
<feature type="compositionally biased region" description="Low complexity" evidence="1">
    <location>
        <begin position="70"/>
        <end position="83"/>
    </location>
</feature>
<sequence>MGLLSLRSRSKSTSYQPDTSNSSYASSSRPNSRASSRGPYSYLSTTSDGIPIVRESSSSASSRRSHHSRAGSSSSISSGSSNGSSYLYPTATTQHGVYYVSANPMSAVTVPHGPSHYFGPQRQVVYPAGYDPSSSPSHLQSLHLDSHRGRPRSNTAREKILLSSAGVPLAGYPPVDAPTGAPSSHESYHSSSQSSTKSGGFLSFIRSRSKSKSRERDALYPASEKRHRERDAQIMQRDEEAELARRMEKDLRLRDLDDPYRTVRRERSRSFDGHPVDPNQLQQQRALERQQRRNRDLDPDVQDNTRYNATSLRYVDGPPRPSRGRSDYHVHASGYATDAQPQMLRRSATTAAHVHHPSSTHSSGHPTRYSHQLQSSRGIDVESDAPPLKGWFNQRGDELIDKNTVICQPLDRQYSSRFKHYPPVGQGFGDSHGNIIDINGRLLKRVG</sequence>
<name>G4TCD0_SERID</name>
<feature type="compositionally biased region" description="Basic and acidic residues" evidence="1">
    <location>
        <begin position="264"/>
        <end position="275"/>
    </location>
</feature>
<feature type="compositionally biased region" description="Low complexity" evidence="1">
    <location>
        <begin position="131"/>
        <end position="143"/>
    </location>
</feature>
<feature type="compositionally biased region" description="Basic and acidic residues" evidence="1">
    <location>
        <begin position="212"/>
        <end position="236"/>
    </location>
</feature>
<dbReference type="OrthoDB" id="3266520at2759"/>
<evidence type="ECO:0000256" key="1">
    <source>
        <dbReference type="SAM" id="MobiDB-lite"/>
    </source>
</evidence>
<feature type="compositionally biased region" description="Low complexity" evidence="1">
    <location>
        <begin position="20"/>
        <end position="37"/>
    </location>
</feature>
<feature type="region of interest" description="Disordered" evidence="1">
    <location>
        <begin position="128"/>
        <end position="153"/>
    </location>
</feature>
<evidence type="ECO:0000313" key="3">
    <source>
        <dbReference type="Proteomes" id="UP000007148"/>
    </source>
</evidence>
<keyword evidence="3" id="KW-1185">Reference proteome</keyword>
<feature type="region of interest" description="Disordered" evidence="1">
    <location>
        <begin position="346"/>
        <end position="370"/>
    </location>
</feature>
<dbReference type="InParanoid" id="G4TCD0"/>
<dbReference type="HOGENOM" id="CLU_612675_0_0_1"/>
<proteinExistence type="predicted"/>
<dbReference type="EMBL" id="CAFZ01000044">
    <property type="protein sequence ID" value="CCA68973.1"/>
    <property type="molecule type" value="Genomic_DNA"/>
</dbReference>
<feature type="compositionally biased region" description="Basic and acidic residues" evidence="1">
    <location>
        <begin position="286"/>
        <end position="298"/>
    </location>
</feature>
<gene>
    <name evidence="2" type="ORF">PIIN_02833</name>
</gene>
<reference evidence="2 3" key="1">
    <citation type="journal article" date="2011" name="PLoS Pathog.">
        <title>Endophytic Life Strategies Decoded by Genome and Transcriptome Analyses of the Mutualistic Root Symbiont Piriformospora indica.</title>
        <authorList>
            <person name="Zuccaro A."/>
            <person name="Lahrmann U."/>
            <person name="Guldener U."/>
            <person name="Langen G."/>
            <person name="Pfiffi S."/>
            <person name="Biedenkopf D."/>
            <person name="Wong P."/>
            <person name="Samans B."/>
            <person name="Grimm C."/>
            <person name="Basiewicz M."/>
            <person name="Murat C."/>
            <person name="Martin F."/>
            <person name="Kogel K.H."/>
        </authorList>
    </citation>
    <scope>NUCLEOTIDE SEQUENCE [LARGE SCALE GENOMIC DNA]</scope>
    <source>
        <strain evidence="2 3">DSM 11827</strain>
    </source>
</reference>
<feature type="region of interest" description="Disordered" evidence="1">
    <location>
        <begin position="1"/>
        <end position="83"/>
    </location>
</feature>
<feature type="region of interest" description="Disordered" evidence="1">
    <location>
        <begin position="165"/>
        <end position="236"/>
    </location>
</feature>
<evidence type="ECO:0000313" key="2">
    <source>
        <dbReference type="EMBL" id="CCA68973.1"/>
    </source>
</evidence>
<feature type="compositionally biased region" description="Low complexity" evidence="1">
    <location>
        <begin position="183"/>
        <end position="203"/>
    </location>
</feature>
<protein>
    <submittedName>
        <fullName evidence="2">Uncharacterized protein</fullName>
    </submittedName>
</protein>
<accession>G4TCD0</accession>
<comment type="caution">
    <text evidence="2">The sequence shown here is derived from an EMBL/GenBank/DDBJ whole genome shotgun (WGS) entry which is preliminary data.</text>
</comment>